<dbReference type="InterPro" id="IPR011009">
    <property type="entry name" value="Kinase-like_dom_sf"/>
</dbReference>
<dbReference type="InterPro" id="IPR051681">
    <property type="entry name" value="Ser/Thr_Kinases-Pseudokinases"/>
</dbReference>
<proteinExistence type="predicted"/>
<dbReference type="SUPFAM" id="SSF56112">
    <property type="entry name" value="Protein kinase-like (PK-like)"/>
    <property type="match status" value="1"/>
</dbReference>
<evidence type="ECO:0000259" key="1">
    <source>
        <dbReference type="PROSITE" id="PS50011"/>
    </source>
</evidence>
<dbReference type="Gene3D" id="1.10.510.10">
    <property type="entry name" value="Transferase(Phosphotransferase) domain 1"/>
    <property type="match status" value="1"/>
</dbReference>
<sequence>MENIPGIRYFEYDQFKGQNEIIAYGSAPIYKTESKDFGEFVALKMRRDIKDYLQENAQNIFVHSGKMLIAAHLMKKGIDHIYEPNWKCDANKGFGIIPYVAPEVLIDKKNSYQADVYSFGILLYEILTNLSPYYNITSTSINSLLSRIRYGLRPILPTNTPELLKHIITQCWNAEPLRRPKIEELNVILDQLDSKENKKSTELKNDLHDEKKAFSTEFLLNPPKPPVNNTFTRKSIQTLNLNPT</sequence>
<dbReference type="InterPro" id="IPR000719">
    <property type="entry name" value="Prot_kinase_dom"/>
</dbReference>
<accession>A0A9N9I1Q1</accession>
<dbReference type="PROSITE" id="PS50011">
    <property type="entry name" value="PROTEIN_KINASE_DOM"/>
    <property type="match status" value="1"/>
</dbReference>
<feature type="domain" description="Protein kinase" evidence="1">
    <location>
        <begin position="1"/>
        <end position="189"/>
    </location>
</feature>
<dbReference type="AlphaFoldDB" id="A0A9N9I1Q1"/>
<dbReference type="Pfam" id="PF07714">
    <property type="entry name" value="PK_Tyr_Ser-Thr"/>
    <property type="match status" value="1"/>
</dbReference>
<dbReference type="Proteomes" id="UP000789405">
    <property type="component" value="Unassembled WGS sequence"/>
</dbReference>
<dbReference type="EMBL" id="CAJVPY010010221">
    <property type="protein sequence ID" value="CAG8716747.1"/>
    <property type="molecule type" value="Genomic_DNA"/>
</dbReference>
<gene>
    <name evidence="2" type="ORF">DERYTH_LOCUS13995</name>
</gene>
<reference evidence="2" key="1">
    <citation type="submission" date="2021-06" db="EMBL/GenBank/DDBJ databases">
        <authorList>
            <person name="Kallberg Y."/>
            <person name="Tangrot J."/>
            <person name="Rosling A."/>
        </authorList>
    </citation>
    <scope>NUCLEOTIDE SEQUENCE</scope>
    <source>
        <strain evidence="2">MA453B</strain>
    </source>
</reference>
<comment type="caution">
    <text evidence="2">The sequence shown here is derived from an EMBL/GenBank/DDBJ whole genome shotgun (WGS) entry which is preliminary data.</text>
</comment>
<dbReference type="OrthoDB" id="2403434at2759"/>
<dbReference type="PANTHER" id="PTHR44329:SF260">
    <property type="entry name" value="PROTEIN KINASE DOMAIN-CONTAINING PROTEIN"/>
    <property type="match status" value="1"/>
</dbReference>
<dbReference type="PANTHER" id="PTHR44329">
    <property type="entry name" value="SERINE/THREONINE-PROTEIN KINASE TNNI3K-RELATED"/>
    <property type="match status" value="1"/>
</dbReference>
<name>A0A9N9I1Q1_9GLOM</name>
<organism evidence="2 3">
    <name type="scientific">Dentiscutata erythropus</name>
    <dbReference type="NCBI Taxonomy" id="1348616"/>
    <lineage>
        <taxon>Eukaryota</taxon>
        <taxon>Fungi</taxon>
        <taxon>Fungi incertae sedis</taxon>
        <taxon>Mucoromycota</taxon>
        <taxon>Glomeromycotina</taxon>
        <taxon>Glomeromycetes</taxon>
        <taxon>Diversisporales</taxon>
        <taxon>Gigasporaceae</taxon>
        <taxon>Dentiscutata</taxon>
    </lineage>
</organism>
<dbReference type="GO" id="GO:0005524">
    <property type="term" value="F:ATP binding"/>
    <property type="evidence" value="ECO:0007669"/>
    <property type="project" value="InterPro"/>
</dbReference>
<evidence type="ECO:0000313" key="3">
    <source>
        <dbReference type="Proteomes" id="UP000789405"/>
    </source>
</evidence>
<evidence type="ECO:0000313" key="2">
    <source>
        <dbReference type="EMBL" id="CAG8716747.1"/>
    </source>
</evidence>
<dbReference type="InterPro" id="IPR001245">
    <property type="entry name" value="Ser-Thr/Tyr_kinase_cat_dom"/>
</dbReference>
<dbReference type="GO" id="GO:0004674">
    <property type="term" value="F:protein serine/threonine kinase activity"/>
    <property type="evidence" value="ECO:0007669"/>
    <property type="project" value="TreeGrafter"/>
</dbReference>
<protein>
    <submittedName>
        <fullName evidence="2">13320_t:CDS:1</fullName>
    </submittedName>
</protein>
<keyword evidence="3" id="KW-1185">Reference proteome</keyword>